<dbReference type="STRING" id="314265.R2601_25331"/>
<reference evidence="8 9" key="1">
    <citation type="journal article" date="2010" name="J. Bacteriol.">
        <title>Genome sequences of Pelagibaca bermudensis HTCC2601T and Maritimibacter alkaliphilus HTCC2654T, the type strains of two marine Roseobacter genera.</title>
        <authorList>
            <person name="Thrash J.C."/>
            <person name="Cho J.C."/>
            <person name="Ferriera S."/>
            <person name="Johnson J."/>
            <person name="Vergin K.L."/>
            <person name="Giovannoni S.J."/>
        </authorList>
    </citation>
    <scope>NUCLEOTIDE SEQUENCE [LARGE SCALE GENOMIC DNA]</scope>
    <source>
        <strain evidence="9">DSM 26914 / JCM 13377 / KCTC 12554 / HTCC2601</strain>
    </source>
</reference>
<feature type="transmembrane region" description="Helical" evidence="6">
    <location>
        <begin position="116"/>
        <end position="134"/>
    </location>
</feature>
<dbReference type="PANTHER" id="PTHR32322">
    <property type="entry name" value="INNER MEMBRANE TRANSPORTER"/>
    <property type="match status" value="1"/>
</dbReference>
<protein>
    <submittedName>
        <fullName evidence="8">Drug/metabolite exporter family protein</fullName>
    </submittedName>
</protein>
<name>Q0FPX2_SALBH</name>
<proteinExistence type="inferred from homology"/>
<evidence type="ECO:0000256" key="1">
    <source>
        <dbReference type="ARBA" id="ARBA00004141"/>
    </source>
</evidence>
<keyword evidence="3 6" id="KW-0812">Transmembrane</keyword>
<evidence type="ECO:0000256" key="4">
    <source>
        <dbReference type="ARBA" id="ARBA00022989"/>
    </source>
</evidence>
<feature type="domain" description="EamA" evidence="7">
    <location>
        <begin position="24"/>
        <end position="155"/>
    </location>
</feature>
<dbReference type="AlphaFoldDB" id="Q0FPX2"/>
<feature type="transmembrane region" description="Helical" evidence="6">
    <location>
        <begin position="262"/>
        <end position="281"/>
    </location>
</feature>
<feature type="transmembrane region" description="Helical" evidence="6">
    <location>
        <begin position="202"/>
        <end position="224"/>
    </location>
</feature>
<dbReference type="HOGENOM" id="CLU_033863_12_1_5"/>
<dbReference type="eggNOG" id="COG0697">
    <property type="taxonomic scope" value="Bacteria"/>
</dbReference>
<organism evidence="8 9">
    <name type="scientific">Salipiger bermudensis (strain DSM 26914 / JCM 13377 / KCTC 12554 / HTCC2601)</name>
    <name type="common">Pelagibaca bermudensis</name>
    <dbReference type="NCBI Taxonomy" id="314265"/>
    <lineage>
        <taxon>Bacteria</taxon>
        <taxon>Pseudomonadati</taxon>
        <taxon>Pseudomonadota</taxon>
        <taxon>Alphaproteobacteria</taxon>
        <taxon>Rhodobacterales</taxon>
        <taxon>Roseobacteraceae</taxon>
        <taxon>Salipiger</taxon>
    </lineage>
</organism>
<dbReference type="Pfam" id="PF00892">
    <property type="entry name" value="EamA"/>
    <property type="match status" value="2"/>
</dbReference>
<dbReference type="GO" id="GO:0016020">
    <property type="term" value="C:membrane"/>
    <property type="evidence" value="ECO:0007669"/>
    <property type="project" value="UniProtKB-SubCell"/>
</dbReference>
<dbReference type="InterPro" id="IPR050638">
    <property type="entry name" value="AA-Vitamin_Transporters"/>
</dbReference>
<comment type="caution">
    <text evidence="8">The sequence shown here is derived from an EMBL/GenBank/DDBJ whole genome shotgun (WGS) entry which is preliminary data.</text>
</comment>
<gene>
    <name evidence="8" type="ORF">R2601_25331</name>
</gene>
<accession>Q0FPX2</accession>
<evidence type="ECO:0000256" key="2">
    <source>
        <dbReference type="ARBA" id="ARBA00007362"/>
    </source>
</evidence>
<evidence type="ECO:0000256" key="3">
    <source>
        <dbReference type="ARBA" id="ARBA00022692"/>
    </source>
</evidence>
<evidence type="ECO:0000256" key="5">
    <source>
        <dbReference type="ARBA" id="ARBA00023136"/>
    </source>
</evidence>
<evidence type="ECO:0000259" key="7">
    <source>
        <dbReference type="Pfam" id="PF00892"/>
    </source>
</evidence>
<keyword evidence="9" id="KW-1185">Reference proteome</keyword>
<dbReference type="Gene3D" id="1.10.3730.20">
    <property type="match status" value="1"/>
</dbReference>
<dbReference type="PANTHER" id="PTHR32322:SF2">
    <property type="entry name" value="EAMA DOMAIN-CONTAINING PROTEIN"/>
    <property type="match status" value="1"/>
</dbReference>
<comment type="similarity">
    <text evidence="2">Belongs to the EamA transporter family.</text>
</comment>
<dbReference type="SUPFAM" id="SSF103481">
    <property type="entry name" value="Multidrug resistance efflux transporter EmrE"/>
    <property type="match status" value="2"/>
</dbReference>
<feature type="transmembrane region" description="Helical" evidence="6">
    <location>
        <begin position="287"/>
        <end position="304"/>
    </location>
</feature>
<dbReference type="InterPro" id="IPR037185">
    <property type="entry name" value="EmrE-like"/>
</dbReference>
<feature type="transmembrane region" description="Helical" evidence="6">
    <location>
        <begin position="21"/>
        <end position="42"/>
    </location>
</feature>
<evidence type="ECO:0000313" key="8">
    <source>
        <dbReference type="EMBL" id="EAU46282.1"/>
    </source>
</evidence>
<dbReference type="InterPro" id="IPR000620">
    <property type="entry name" value="EamA_dom"/>
</dbReference>
<feature type="transmembrane region" description="Helical" evidence="6">
    <location>
        <begin position="84"/>
        <end position="104"/>
    </location>
</feature>
<feature type="domain" description="EamA" evidence="7">
    <location>
        <begin position="169"/>
        <end position="304"/>
    </location>
</feature>
<comment type="subcellular location">
    <subcellularLocation>
        <location evidence="1">Membrane</location>
        <topology evidence="1">Multi-pass membrane protein</topology>
    </subcellularLocation>
</comment>
<keyword evidence="5 6" id="KW-0472">Membrane</keyword>
<keyword evidence="4 6" id="KW-1133">Transmembrane helix</keyword>
<evidence type="ECO:0000313" key="9">
    <source>
        <dbReference type="Proteomes" id="UP000006230"/>
    </source>
</evidence>
<feature type="transmembrane region" description="Helical" evidence="6">
    <location>
        <begin position="170"/>
        <end position="190"/>
    </location>
</feature>
<dbReference type="EMBL" id="AATQ01000016">
    <property type="protein sequence ID" value="EAU46282.1"/>
    <property type="molecule type" value="Genomic_DNA"/>
</dbReference>
<evidence type="ECO:0000256" key="6">
    <source>
        <dbReference type="SAM" id="Phobius"/>
    </source>
</evidence>
<feature type="transmembrane region" description="Helical" evidence="6">
    <location>
        <begin position="230"/>
        <end position="250"/>
    </location>
</feature>
<dbReference type="Proteomes" id="UP000006230">
    <property type="component" value="Unassembled WGS sequence"/>
</dbReference>
<sequence>MLDAPRGSVFSRGMTLRKSMDLAGAAGLIGFSTLLAFNQVVVKLTNDGISPVLSAGLRSAIGVLVLGLWIAWRRPGALSGMAQAKAGGLLLGLLFSAEFVALFTALDYTTVSRGSIVFYSMPVWLALAAHLWLPGERLTRGRLLGLVLAMAGVGWALWDPQSRSAGDWRGDALALIAALLWAGIVLTVRLGQSERLSAEAQLMWQVAVSALLLPLLAPLFGPVLRAPTALHWGGVLFQGVVVVGVGFTFWMGVMKRYRASDVAAFSFLSPVLAVGMGWLLLGEPVGPNFLGALVLVAAGIVLINRR</sequence>
<feature type="transmembrane region" description="Helical" evidence="6">
    <location>
        <begin position="48"/>
        <end position="72"/>
    </location>
</feature>
<feature type="transmembrane region" description="Helical" evidence="6">
    <location>
        <begin position="141"/>
        <end position="158"/>
    </location>
</feature>